<dbReference type="EMBL" id="MCGE01000043">
    <property type="protein sequence ID" value="ORZ05605.1"/>
    <property type="molecule type" value="Genomic_DNA"/>
</dbReference>
<accession>A0A1X2HYS9</accession>
<sequence>MALIGEVEKAKNRAILWRINLDDKKSTNTSCTVGPFARGLPSDIAISSSEQFDAGPLGLVYSVWTPFEVLWRMKKDALPTVVRWTQSVAARSFWSLESQCFTPIHPLLHSNDHLVGQANNGLDQIANHKHYHPRSRTRYNTWRLCICFV</sequence>
<keyword evidence="2" id="KW-1185">Reference proteome</keyword>
<organism evidence="1 2">
    <name type="scientific">Absidia repens</name>
    <dbReference type="NCBI Taxonomy" id="90262"/>
    <lineage>
        <taxon>Eukaryota</taxon>
        <taxon>Fungi</taxon>
        <taxon>Fungi incertae sedis</taxon>
        <taxon>Mucoromycota</taxon>
        <taxon>Mucoromycotina</taxon>
        <taxon>Mucoromycetes</taxon>
        <taxon>Mucorales</taxon>
        <taxon>Cunninghamellaceae</taxon>
        <taxon>Absidia</taxon>
    </lineage>
</organism>
<dbReference type="AlphaFoldDB" id="A0A1X2HYS9"/>
<proteinExistence type="predicted"/>
<protein>
    <submittedName>
        <fullName evidence="1">Uncharacterized protein</fullName>
    </submittedName>
</protein>
<reference evidence="1 2" key="1">
    <citation type="submission" date="2016-07" db="EMBL/GenBank/DDBJ databases">
        <title>Pervasive Adenine N6-methylation of Active Genes in Fungi.</title>
        <authorList>
            <consortium name="DOE Joint Genome Institute"/>
            <person name="Mondo S.J."/>
            <person name="Dannebaum R.O."/>
            <person name="Kuo R.C."/>
            <person name="Labutti K."/>
            <person name="Haridas S."/>
            <person name="Kuo A."/>
            <person name="Salamov A."/>
            <person name="Ahrendt S.R."/>
            <person name="Lipzen A."/>
            <person name="Sullivan W."/>
            <person name="Andreopoulos W.B."/>
            <person name="Clum A."/>
            <person name="Lindquist E."/>
            <person name="Daum C."/>
            <person name="Ramamoorthy G.K."/>
            <person name="Gryganskyi A."/>
            <person name="Culley D."/>
            <person name="Magnuson J.K."/>
            <person name="James T.Y."/>
            <person name="O'Malley M.A."/>
            <person name="Stajich J.E."/>
            <person name="Spatafora J.W."/>
            <person name="Visel A."/>
            <person name="Grigoriev I.V."/>
        </authorList>
    </citation>
    <scope>NUCLEOTIDE SEQUENCE [LARGE SCALE GENOMIC DNA]</scope>
    <source>
        <strain evidence="1 2">NRRL 1336</strain>
    </source>
</reference>
<gene>
    <name evidence="1" type="ORF">BCR42DRAFT_456753</name>
</gene>
<evidence type="ECO:0000313" key="2">
    <source>
        <dbReference type="Proteomes" id="UP000193560"/>
    </source>
</evidence>
<evidence type="ECO:0000313" key="1">
    <source>
        <dbReference type="EMBL" id="ORZ05605.1"/>
    </source>
</evidence>
<comment type="caution">
    <text evidence="1">The sequence shown here is derived from an EMBL/GenBank/DDBJ whole genome shotgun (WGS) entry which is preliminary data.</text>
</comment>
<dbReference type="Proteomes" id="UP000193560">
    <property type="component" value="Unassembled WGS sequence"/>
</dbReference>
<name>A0A1X2HYS9_9FUNG</name>